<feature type="compositionally biased region" description="Basic and acidic residues" evidence="1">
    <location>
        <begin position="103"/>
        <end position="117"/>
    </location>
</feature>
<evidence type="ECO:0000313" key="2">
    <source>
        <dbReference type="EMBL" id="CAA9478834.1"/>
    </source>
</evidence>
<reference evidence="2" key="1">
    <citation type="submission" date="2020-02" db="EMBL/GenBank/DDBJ databases">
        <authorList>
            <person name="Meier V. D."/>
        </authorList>
    </citation>
    <scope>NUCLEOTIDE SEQUENCE</scope>
    <source>
        <strain evidence="2">AVDCRST_MAG05</strain>
    </source>
</reference>
<organism evidence="2">
    <name type="scientific">uncultured Rubrobacteraceae bacterium</name>
    <dbReference type="NCBI Taxonomy" id="349277"/>
    <lineage>
        <taxon>Bacteria</taxon>
        <taxon>Bacillati</taxon>
        <taxon>Actinomycetota</taxon>
        <taxon>Rubrobacteria</taxon>
        <taxon>Rubrobacterales</taxon>
        <taxon>Rubrobacteraceae</taxon>
        <taxon>environmental samples</taxon>
    </lineage>
</organism>
<dbReference type="AlphaFoldDB" id="A0A6J4RWD2"/>
<protein>
    <submittedName>
        <fullName evidence="2">Transcriptional regulator, PadR family</fullName>
    </submittedName>
</protein>
<feature type="region of interest" description="Disordered" evidence="1">
    <location>
        <begin position="26"/>
        <end position="143"/>
    </location>
</feature>
<sequence>AAGRGEERRGFGAFGIAFGDAARRLSGGGQVADGLSAPDPAPRPREASVRQQPYRADKGALGRRDERVAEHRLSAAQAARGEGVRSRGVGAAGDEEPALLHDNAGRRGEVLRDKGEHGGAPPQGKEGYRMPARGDLRPKGERM</sequence>
<dbReference type="EMBL" id="CADCVM010000127">
    <property type="protein sequence ID" value="CAA9478834.1"/>
    <property type="molecule type" value="Genomic_DNA"/>
</dbReference>
<gene>
    <name evidence="2" type="ORF">AVDCRST_MAG05-1141</name>
</gene>
<feature type="compositionally biased region" description="Basic and acidic residues" evidence="1">
    <location>
        <begin position="126"/>
        <end position="143"/>
    </location>
</feature>
<evidence type="ECO:0000256" key="1">
    <source>
        <dbReference type="SAM" id="MobiDB-lite"/>
    </source>
</evidence>
<feature type="compositionally biased region" description="Basic and acidic residues" evidence="1">
    <location>
        <begin position="55"/>
        <end position="73"/>
    </location>
</feature>
<feature type="non-terminal residue" evidence="2">
    <location>
        <position position="1"/>
    </location>
</feature>
<name>A0A6J4RWD2_9ACTN</name>
<accession>A0A6J4RWD2</accession>
<feature type="non-terminal residue" evidence="2">
    <location>
        <position position="143"/>
    </location>
</feature>
<proteinExistence type="predicted"/>